<dbReference type="GO" id="GO:0003700">
    <property type="term" value="F:DNA-binding transcription factor activity"/>
    <property type="evidence" value="ECO:0007669"/>
    <property type="project" value="TreeGrafter"/>
</dbReference>
<accession>A0A7X0MNW0</accession>
<dbReference type="PROSITE" id="PS50977">
    <property type="entry name" value="HTH_TETR_2"/>
    <property type="match status" value="1"/>
</dbReference>
<keyword evidence="2 4" id="KW-0238">DNA-binding</keyword>
<keyword evidence="1" id="KW-0805">Transcription regulation</keyword>
<dbReference type="Proteomes" id="UP000560131">
    <property type="component" value="Unassembled WGS sequence"/>
</dbReference>
<dbReference type="PRINTS" id="PR00455">
    <property type="entry name" value="HTHTETR"/>
</dbReference>
<comment type="caution">
    <text evidence="7">The sequence shown here is derived from an EMBL/GenBank/DDBJ whole genome shotgun (WGS) entry which is preliminary data.</text>
</comment>
<keyword evidence="3" id="KW-0804">Transcription</keyword>
<evidence type="ECO:0000313" key="6">
    <source>
        <dbReference type="EMBL" id="MBB5726814.1"/>
    </source>
</evidence>
<feature type="DNA-binding region" description="H-T-H motif" evidence="4">
    <location>
        <begin position="39"/>
        <end position="58"/>
    </location>
</feature>
<reference evidence="6 9" key="1">
    <citation type="submission" date="2020-08" db="EMBL/GenBank/DDBJ databases">
        <title>Genomic Encyclopedia of Type Strains, Phase IV (KMG-IV): sequencing the most valuable type-strain genomes for metagenomic binning, comparative biology and taxonomic classification.</title>
        <authorList>
            <person name="Goeker M."/>
        </authorList>
    </citation>
    <scope>NUCLEOTIDE SEQUENCE [LARGE SCALE GENOMIC DNA]</scope>
    <source>
        <strain evidence="6 9">DSM 101535</strain>
    </source>
</reference>
<evidence type="ECO:0000259" key="5">
    <source>
        <dbReference type="PROSITE" id="PS50977"/>
    </source>
</evidence>
<protein>
    <submittedName>
        <fullName evidence="7">AcrR family transcriptional regulator</fullName>
    </submittedName>
</protein>
<evidence type="ECO:0000256" key="2">
    <source>
        <dbReference type="ARBA" id="ARBA00023125"/>
    </source>
</evidence>
<gene>
    <name evidence="7" type="ORF">F4693_001395</name>
    <name evidence="6" type="ORF">FHS97_002762</name>
</gene>
<dbReference type="EMBL" id="JACHBT010000006">
    <property type="protein sequence ID" value="MBB6504425.1"/>
    <property type="molecule type" value="Genomic_DNA"/>
</dbReference>
<evidence type="ECO:0000256" key="3">
    <source>
        <dbReference type="ARBA" id="ARBA00023163"/>
    </source>
</evidence>
<sequence length="191" mass="20937">MIEETTANARAMRRDALERRGALIEAARACFARSGYFVPLEEVADAAGVGRGTFYRNFKDRMALALAVFEREIDRMAPLIDPTLPLDRALAKLVVEGREATALFARLAIDMPLDGENRAAFDDLRARLERLLVPLAARGHRDGMLAPTMGAHELAIAMRMLGALVNPAPVCRRQTLLEEALALVMAGLSPR</sequence>
<evidence type="ECO:0000313" key="8">
    <source>
        <dbReference type="Proteomes" id="UP000522313"/>
    </source>
</evidence>
<evidence type="ECO:0000313" key="9">
    <source>
        <dbReference type="Proteomes" id="UP000560131"/>
    </source>
</evidence>
<feature type="domain" description="HTH tetR-type" evidence="5">
    <location>
        <begin position="17"/>
        <end position="76"/>
    </location>
</feature>
<evidence type="ECO:0000256" key="1">
    <source>
        <dbReference type="ARBA" id="ARBA00023015"/>
    </source>
</evidence>
<keyword evidence="9" id="KW-1185">Reference proteome</keyword>
<dbReference type="SUPFAM" id="SSF46689">
    <property type="entry name" value="Homeodomain-like"/>
    <property type="match status" value="1"/>
</dbReference>
<dbReference type="InterPro" id="IPR001647">
    <property type="entry name" value="HTH_TetR"/>
</dbReference>
<dbReference type="PANTHER" id="PTHR30055:SF234">
    <property type="entry name" value="HTH-TYPE TRANSCRIPTIONAL REGULATOR BETI"/>
    <property type="match status" value="1"/>
</dbReference>
<evidence type="ECO:0000313" key="7">
    <source>
        <dbReference type="EMBL" id="MBB6504425.1"/>
    </source>
</evidence>
<dbReference type="InterPro" id="IPR009057">
    <property type="entry name" value="Homeodomain-like_sf"/>
</dbReference>
<dbReference type="PANTHER" id="PTHR30055">
    <property type="entry name" value="HTH-TYPE TRANSCRIPTIONAL REGULATOR RUTR"/>
    <property type="match status" value="1"/>
</dbReference>
<dbReference type="Pfam" id="PF00440">
    <property type="entry name" value="TetR_N"/>
    <property type="match status" value="1"/>
</dbReference>
<reference evidence="7 8" key="3">
    <citation type="submission" date="2020-08" db="EMBL/GenBank/DDBJ databases">
        <authorList>
            <person name="Partida-Martinez L."/>
            <person name="Huntemann M."/>
            <person name="Clum A."/>
            <person name="Wang J."/>
            <person name="Palaniappan K."/>
            <person name="Ritter S."/>
            <person name="Chen I.-M."/>
            <person name="Stamatis D."/>
            <person name="Reddy T."/>
            <person name="O'Malley R."/>
            <person name="Daum C."/>
            <person name="Shapiro N."/>
            <person name="Ivanova N."/>
            <person name="Kyrpides N."/>
            <person name="Woyke T."/>
        </authorList>
    </citation>
    <scope>NUCLEOTIDE SEQUENCE [LARGE SCALE GENOMIC DNA]</scope>
    <source>
        <strain evidence="7 8">AS3.13</strain>
    </source>
</reference>
<dbReference type="Proteomes" id="UP000522313">
    <property type="component" value="Unassembled WGS sequence"/>
</dbReference>
<dbReference type="GO" id="GO:0000976">
    <property type="term" value="F:transcription cis-regulatory region binding"/>
    <property type="evidence" value="ECO:0007669"/>
    <property type="project" value="TreeGrafter"/>
</dbReference>
<name>A0A7X0MNW0_9SPHN</name>
<dbReference type="Gene3D" id="1.10.357.10">
    <property type="entry name" value="Tetracycline Repressor, domain 2"/>
    <property type="match status" value="1"/>
</dbReference>
<dbReference type="InterPro" id="IPR050109">
    <property type="entry name" value="HTH-type_TetR-like_transc_reg"/>
</dbReference>
<proteinExistence type="predicted"/>
<reference evidence="7 8" key="2">
    <citation type="submission" date="2020-08" db="EMBL/GenBank/DDBJ databases">
        <title>The Agave Microbiome: Exploring the role of microbial communities in plant adaptations to desert environments.</title>
        <authorList>
            <person name="Partida-Martinez L.P."/>
        </authorList>
    </citation>
    <scope>NUCLEOTIDE SEQUENCE [LARGE SCALE GENOMIC DNA]</scope>
    <source>
        <strain evidence="7 8">AS3.13</strain>
    </source>
</reference>
<dbReference type="AlphaFoldDB" id="A0A7X0MNW0"/>
<organism evidence="7 8">
    <name type="scientific">Sphingomonas endophytica</name>
    <dbReference type="NCBI Taxonomy" id="869719"/>
    <lineage>
        <taxon>Bacteria</taxon>
        <taxon>Pseudomonadati</taxon>
        <taxon>Pseudomonadota</taxon>
        <taxon>Alphaproteobacteria</taxon>
        <taxon>Sphingomonadales</taxon>
        <taxon>Sphingomonadaceae</taxon>
        <taxon>Sphingomonas</taxon>
    </lineage>
</organism>
<evidence type="ECO:0000256" key="4">
    <source>
        <dbReference type="PROSITE-ProRule" id="PRU00335"/>
    </source>
</evidence>
<dbReference type="RefSeq" id="WP_184038847.1">
    <property type="nucleotide sequence ID" value="NZ_BAABAR010000005.1"/>
</dbReference>
<dbReference type="EMBL" id="JACIJN010000009">
    <property type="protein sequence ID" value="MBB5726814.1"/>
    <property type="molecule type" value="Genomic_DNA"/>
</dbReference>